<keyword evidence="6 9" id="KW-0406">Ion transport</keyword>
<evidence type="ECO:0000256" key="3">
    <source>
        <dbReference type="ARBA" id="ARBA00022475"/>
    </source>
</evidence>
<dbReference type="AlphaFoldDB" id="A0A4Q5LZL4"/>
<dbReference type="InterPro" id="IPR036019">
    <property type="entry name" value="MscL_channel"/>
</dbReference>
<protein>
    <recommendedName>
        <fullName evidence="9">Large-conductance mechanosensitive channel</fullName>
    </recommendedName>
</protein>
<comment type="subunit">
    <text evidence="9">Homopentamer.</text>
</comment>
<evidence type="ECO:0000256" key="5">
    <source>
        <dbReference type="ARBA" id="ARBA00022989"/>
    </source>
</evidence>
<gene>
    <name evidence="9 10" type="primary">mscL</name>
    <name evidence="10" type="ORF">EWM59_12775</name>
</gene>
<keyword evidence="2 9" id="KW-0813">Transport</keyword>
<sequence>MLKEFKTFIAQGNVLDLAIGVVIGAAFGKITTSLVDDIIMPIVNVLTGGGVTGGIVLKEATVDAAGKAVPAIAINYGNFLSVVINFFIIAFVLFLVVKAANKMKLTENNQIGV</sequence>
<dbReference type="InterPro" id="IPR037673">
    <property type="entry name" value="MSC/AndL"/>
</dbReference>
<evidence type="ECO:0000256" key="1">
    <source>
        <dbReference type="ARBA" id="ARBA00004141"/>
    </source>
</evidence>
<dbReference type="OrthoDB" id="9810350at2"/>
<dbReference type="GO" id="GO:0005886">
    <property type="term" value="C:plasma membrane"/>
    <property type="evidence" value="ECO:0007669"/>
    <property type="project" value="UniProtKB-SubCell"/>
</dbReference>
<dbReference type="PANTHER" id="PTHR30266:SF2">
    <property type="entry name" value="LARGE-CONDUCTANCE MECHANOSENSITIVE CHANNEL"/>
    <property type="match status" value="1"/>
</dbReference>
<dbReference type="Gene3D" id="1.10.1200.120">
    <property type="entry name" value="Large-conductance mechanosensitive channel, MscL, domain 1"/>
    <property type="match status" value="1"/>
</dbReference>
<reference evidence="10 11" key="1">
    <citation type="submission" date="2019-02" db="EMBL/GenBank/DDBJ databases">
        <title>Bacterial novel species Emticicia sp. 17J42-9 isolated from soil.</title>
        <authorList>
            <person name="Jung H.-Y."/>
        </authorList>
    </citation>
    <scope>NUCLEOTIDE SEQUENCE [LARGE SCALE GENOMIC DNA]</scope>
    <source>
        <strain evidence="10 11">17J42-9</strain>
    </source>
</reference>
<comment type="function">
    <text evidence="9">Channel that opens in response to stretch forces in the membrane lipid bilayer. May participate in the regulation of osmotic pressure changes within the cell.</text>
</comment>
<dbReference type="HAMAP" id="MF_00115">
    <property type="entry name" value="MscL"/>
    <property type="match status" value="1"/>
</dbReference>
<feature type="transmembrane region" description="Helical" evidence="9">
    <location>
        <begin position="38"/>
        <end position="57"/>
    </location>
</feature>
<evidence type="ECO:0000256" key="8">
    <source>
        <dbReference type="ARBA" id="ARBA00023303"/>
    </source>
</evidence>
<comment type="similarity">
    <text evidence="9">Belongs to the MscL family.</text>
</comment>
<dbReference type="NCBIfam" id="TIGR00220">
    <property type="entry name" value="mscL"/>
    <property type="match status" value="1"/>
</dbReference>
<feature type="transmembrane region" description="Helical" evidence="9">
    <location>
        <begin position="12"/>
        <end position="32"/>
    </location>
</feature>
<keyword evidence="4 9" id="KW-0812">Transmembrane</keyword>
<accession>A0A4Q5LZL4</accession>
<organism evidence="10 11">
    <name type="scientific">Emticicia agri</name>
    <dbReference type="NCBI Taxonomy" id="2492393"/>
    <lineage>
        <taxon>Bacteria</taxon>
        <taxon>Pseudomonadati</taxon>
        <taxon>Bacteroidota</taxon>
        <taxon>Cytophagia</taxon>
        <taxon>Cytophagales</taxon>
        <taxon>Leadbetterellaceae</taxon>
        <taxon>Emticicia</taxon>
    </lineage>
</organism>
<dbReference type="EMBL" id="SEWF01000016">
    <property type="protein sequence ID" value="RYU95318.1"/>
    <property type="molecule type" value="Genomic_DNA"/>
</dbReference>
<evidence type="ECO:0000256" key="7">
    <source>
        <dbReference type="ARBA" id="ARBA00023136"/>
    </source>
</evidence>
<comment type="subcellular location">
    <subcellularLocation>
        <location evidence="9">Cell membrane</location>
        <topology evidence="9">Multi-pass membrane protein</topology>
    </subcellularLocation>
    <subcellularLocation>
        <location evidence="1">Membrane</location>
        <topology evidence="1">Multi-pass membrane protein</topology>
    </subcellularLocation>
</comment>
<keyword evidence="11" id="KW-1185">Reference proteome</keyword>
<keyword evidence="8 9" id="KW-0407">Ion channel</keyword>
<dbReference type="InterPro" id="IPR001185">
    <property type="entry name" value="MS_channel"/>
</dbReference>
<dbReference type="RefSeq" id="WP_130021367.1">
    <property type="nucleotide sequence ID" value="NZ_SEWF01000016.1"/>
</dbReference>
<name>A0A4Q5LZL4_9BACT</name>
<evidence type="ECO:0000313" key="10">
    <source>
        <dbReference type="EMBL" id="RYU95318.1"/>
    </source>
</evidence>
<proteinExistence type="inferred from homology"/>
<evidence type="ECO:0000256" key="9">
    <source>
        <dbReference type="HAMAP-Rule" id="MF_00115"/>
    </source>
</evidence>
<dbReference type="SUPFAM" id="SSF81330">
    <property type="entry name" value="Gated mechanosensitive channel"/>
    <property type="match status" value="1"/>
</dbReference>
<dbReference type="Pfam" id="PF01741">
    <property type="entry name" value="MscL"/>
    <property type="match status" value="1"/>
</dbReference>
<evidence type="ECO:0000313" key="11">
    <source>
        <dbReference type="Proteomes" id="UP000293162"/>
    </source>
</evidence>
<keyword evidence="5 9" id="KW-1133">Transmembrane helix</keyword>
<dbReference type="Proteomes" id="UP000293162">
    <property type="component" value="Unassembled WGS sequence"/>
</dbReference>
<dbReference type="GO" id="GO:0008381">
    <property type="term" value="F:mechanosensitive monoatomic ion channel activity"/>
    <property type="evidence" value="ECO:0007669"/>
    <property type="project" value="UniProtKB-UniRule"/>
</dbReference>
<feature type="transmembrane region" description="Helical" evidence="9">
    <location>
        <begin position="78"/>
        <end position="97"/>
    </location>
</feature>
<keyword evidence="7 9" id="KW-0472">Membrane</keyword>
<evidence type="ECO:0000256" key="2">
    <source>
        <dbReference type="ARBA" id="ARBA00022448"/>
    </source>
</evidence>
<dbReference type="PANTHER" id="PTHR30266">
    <property type="entry name" value="MECHANOSENSITIVE CHANNEL MSCL"/>
    <property type="match status" value="1"/>
</dbReference>
<keyword evidence="3 9" id="KW-1003">Cell membrane</keyword>
<dbReference type="PRINTS" id="PR01264">
    <property type="entry name" value="MECHCHANNEL"/>
</dbReference>
<evidence type="ECO:0000256" key="4">
    <source>
        <dbReference type="ARBA" id="ARBA00022692"/>
    </source>
</evidence>
<comment type="caution">
    <text evidence="10">The sequence shown here is derived from an EMBL/GenBank/DDBJ whole genome shotgun (WGS) entry which is preliminary data.</text>
</comment>
<evidence type="ECO:0000256" key="6">
    <source>
        <dbReference type="ARBA" id="ARBA00023065"/>
    </source>
</evidence>